<dbReference type="NCBIfam" id="TIGR02091">
    <property type="entry name" value="glgC"/>
    <property type="match status" value="1"/>
</dbReference>
<organism evidence="12 13">
    <name type="scientific">Cocleimonas flava</name>
    <dbReference type="NCBI Taxonomy" id="634765"/>
    <lineage>
        <taxon>Bacteria</taxon>
        <taxon>Pseudomonadati</taxon>
        <taxon>Pseudomonadota</taxon>
        <taxon>Gammaproteobacteria</taxon>
        <taxon>Thiotrichales</taxon>
        <taxon>Thiotrichaceae</taxon>
        <taxon>Cocleimonas</taxon>
    </lineage>
</organism>
<dbReference type="PROSITE" id="PS00810">
    <property type="entry name" value="ADP_GLC_PYROPHOSPH_3"/>
    <property type="match status" value="1"/>
</dbReference>
<gene>
    <name evidence="9" type="primary">glgC</name>
    <name evidence="12" type="ORF">EV695_3427</name>
</gene>
<dbReference type="InterPro" id="IPR011004">
    <property type="entry name" value="Trimer_LpxA-like_sf"/>
</dbReference>
<keyword evidence="3 9" id="KW-0808">Transferase</keyword>
<evidence type="ECO:0000313" key="13">
    <source>
        <dbReference type="Proteomes" id="UP000294887"/>
    </source>
</evidence>
<comment type="caution">
    <text evidence="12">The sequence shown here is derived from an EMBL/GenBank/DDBJ whole genome shotgun (WGS) entry which is preliminary data.</text>
</comment>
<protein>
    <recommendedName>
        <fullName evidence="9">Glucose-1-phosphate adenylyltransferase</fullName>
        <ecNumber evidence="9">2.7.7.27</ecNumber>
    </recommendedName>
    <alternativeName>
        <fullName evidence="9">ADP-glucose pyrophosphorylase</fullName>
        <shortName evidence="9">ADPGlc PPase</shortName>
    </alternativeName>
    <alternativeName>
        <fullName evidence="9">ADP-glucose synthase</fullName>
    </alternativeName>
</protein>
<keyword evidence="6 9" id="KW-0067">ATP-binding</keyword>
<feature type="binding site" evidence="9">
    <location>
        <begin position="182"/>
        <end position="183"/>
    </location>
    <ligand>
        <name>alpha-D-glucose 1-phosphate</name>
        <dbReference type="ChEBI" id="CHEBI:58601"/>
    </ligand>
</feature>
<comment type="subunit">
    <text evidence="9">Homotetramer.</text>
</comment>
<evidence type="ECO:0000259" key="11">
    <source>
        <dbReference type="Pfam" id="PF24894"/>
    </source>
</evidence>
<keyword evidence="7 9" id="KW-0320">Glycogen biosynthesis</keyword>
<evidence type="ECO:0000256" key="1">
    <source>
        <dbReference type="ARBA" id="ARBA00010443"/>
    </source>
</evidence>
<keyword evidence="13" id="KW-1185">Reference proteome</keyword>
<feature type="binding site" evidence="9">
    <location>
        <position position="102"/>
    </location>
    <ligand>
        <name>alpha-D-glucose 1-phosphate</name>
        <dbReference type="ChEBI" id="CHEBI:58601"/>
    </ligand>
</feature>
<dbReference type="RefSeq" id="WP_131907204.1">
    <property type="nucleotide sequence ID" value="NZ_BAAAFU010000007.1"/>
</dbReference>
<evidence type="ECO:0000256" key="5">
    <source>
        <dbReference type="ARBA" id="ARBA00022741"/>
    </source>
</evidence>
<dbReference type="Gene3D" id="3.90.550.10">
    <property type="entry name" value="Spore Coat Polysaccharide Biosynthesis Protein SpsA, Chain A"/>
    <property type="match status" value="1"/>
</dbReference>
<dbReference type="GO" id="GO:0008878">
    <property type="term" value="F:glucose-1-phosphate adenylyltransferase activity"/>
    <property type="evidence" value="ECO:0007669"/>
    <property type="project" value="UniProtKB-UniRule"/>
</dbReference>
<feature type="binding site" evidence="9">
    <location>
        <position position="167"/>
    </location>
    <ligand>
        <name>alpha-D-glucose 1-phosphate</name>
        <dbReference type="ChEBI" id="CHEBI:58601"/>
    </ligand>
</feature>
<dbReference type="Gene3D" id="2.160.10.10">
    <property type="entry name" value="Hexapeptide repeat proteins"/>
    <property type="match status" value="1"/>
</dbReference>
<feature type="domain" description="Nucleotidyl transferase" evidence="10">
    <location>
        <begin position="12"/>
        <end position="277"/>
    </location>
</feature>
<evidence type="ECO:0000256" key="7">
    <source>
        <dbReference type="ARBA" id="ARBA00023056"/>
    </source>
</evidence>
<dbReference type="InterPro" id="IPR056818">
    <property type="entry name" value="GlmU/GlgC-like_hexapep"/>
</dbReference>
<dbReference type="NCBIfam" id="NF001947">
    <property type="entry name" value="PRK00725.1"/>
    <property type="match status" value="1"/>
</dbReference>
<keyword evidence="5 9" id="KW-0547">Nucleotide-binding</keyword>
<keyword evidence="8 9" id="KW-0119">Carbohydrate metabolism</keyword>
<dbReference type="HAMAP" id="MF_00624">
    <property type="entry name" value="GlgC"/>
    <property type="match status" value="1"/>
</dbReference>
<comment type="pathway">
    <text evidence="9">Glycan biosynthesis; glycogen biosynthesis.</text>
</comment>
<accession>A0A4V2P7Q0</accession>
<dbReference type="AlphaFoldDB" id="A0A4V2P7Q0"/>
<dbReference type="GO" id="GO:0005524">
    <property type="term" value="F:ATP binding"/>
    <property type="evidence" value="ECO:0007669"/>
    <property type="project" value="UniProtKB-KW"/>
</dbReference>
<evidence type="ECO:0000313" key="12">
    <source>
        <dbReference type="EMBL" id="TCJ82695.1"/>
    </source>
</evidence>
<feature type="site" description="Could play a key role in the communication between the regulatory and the substrate sites" evidence="9">
    <location>
        <position position="63"/>
    </location>
</feature>
<dbReference type="PROSITE" id="PS00809">
    <property type="entry name" value="ADP_GLC_PYROPHOSPH_2"/>
    <property type="match status" value="1"/>
</dbReference>
<dbReference type="SUPFAM" id="SSF51161">
    <property type="entry name" value="Trimeric LpxA-like enzymes"/>
    <property type="match status" value="1"/>
</dbReference>
<evidence type="ECO:0000259" key="10">
    <source>
        <dbReference type="Pfam" id="PF00483"/>
    </source>
</evidence>
<dbReference type="GO" id="GO:0005978">
    <property type="term" value="P:glycogen biosynthetic process"/>
    <property type="evidence" value="ECO:0007669"/>
    <property type="project" value="UniProtKB-UniRule"/>
</dbReference>
<evidence type="ECO:0000256" key="3">
    <source>
        <dbReference type="ARBA" id="ARBA00022679"/>
    </source>
</evidence>
<dbReference type="Pfam" id="PF24894">
    <property type="entry name" value="Hexapep_GlmU"/>
    <property type="match status" value="1"/>
</dbReference>
<evidence type="ECO:0000256" key="2">
    <source>
        <dbReference type="ARBA" id="ARBA00022600"/>
    </source>
</evidence>
<dbReference type="Pfam" id="PF00483">
    <property type="entry name" value="NTP_transferase"/>
    <property type="match status" value="1"/>
</dbReference>
<feature type="domain" description="Glucose-1-phosphate adenylyltransferase/Bifunctional protein GlmU-like C-terminal hexapeptide" evidence="11">
    <location>
        <begin position="300"/>
        <end position="403"/>
    </location>
</feature>
<comment type="similarity">
    <text evidence="1 9">Belongs to the bacterial/plant glucose-1-phosphate adenylyltransferase family.</text>
</comment>
<comment type="function">
    <text evidence="9">Involved in the biosynthesis of ADP-glucose, a building block required for the elongation reactions to produce glycogen. Catalyzes the reaction between ATP and alpha-D-glucose 1-phosphate (G1P) to produce pyrophosphate and ADP-Glc.</text>
</comment>
<feature type="binding site" evidence="9">
    <location>
        <position position="200"/>
    </location>
    <ligand>
        <name>alpha-D-glucose 1-phosphate</name>
        <dbReference type="ChEBI" id="CHEBI:58601"/>
    </ligand>
</feature>
<dbReference type="InterPro" id="IPR011831">
    <property type="entry name" value="ADP-Glc_PPase"/>
</dbReference>
<feature type="site" description="Could play a key role in the communication between the regulatory and the substrate sites" evidence="9">
    <location>
        <position position="101"/>
    </location>
</feature>
<dbReference type="PANTHER" id="PTHR43523:SF2">
    <property type="entry name" value="GLUCOSE-1-PHOSPHATE ADENYLYLTRANSFERASE"/>
    <property type="match status" value="1"/>
</dbReference>
<keyword evidence="4 9" id="KW-0548">Nucleotidyltransferase</keyword>
<proteinExistence type="inferred from homology"/>
<sequence length="409" mass="45279">MSGNLFEDAVCILLAGGKGSRLQPLTTDRAKPGVPFGGKYRIIDFTLSNCLHSGIRRVLVLTQYKSHSLQLHLCDAWSIFNPGLGEYITAVPPQMRTGDSWYKGTADAIYQNICLLESSGAKKVVILSGDHIYRMDYGAMLEHHNEFEADLSVACMQVPIDEASAFGIMTINEQSQVIQFEEKPENPACMPNQTEFALASMGIYIFNIDTLVDALSKDNLNPLSSHDFGKDILPLLIKSHNVVGYEFGGSEGRVTPDRYWRDVGTIDSYFDANMDLLSPQPPLNLYQKSWPIRTYHGQHPPARIITAHDNEQGKIKNAIIGSGSMVIDATIIKSILSANVRVNENAHIESSIIFDHVQIGAGAKLRDCIVDKHVQIPERMIIGYDKEEDAKRFTLSKNGIVVVPKGFGQ</sequence>
<dbReference type="InterPro" id="IPR023049">
    <property type="entry name" value="GlgC_bac"/>
</dbReference>
<dbReference type="UniPathway" id="UPA00164"/>
<dbReference type="CDD" id="cd04651">
    <property type="entry name" value="LbH_G1P_AT_C"/>
    <property type="match status" value="1"/>
</dbReference>
<dbReference type="EMBL" id="SMFQ01000005">
    <property type="protein sequence ID" value="TCJ82695.1"/>
    <property type="molecule type" value="Genomic_DNA"/>
</dbReference>
<dbReference type="OrthoDB" id="9801810at2"/>
<dbReference type="Proteomes" id="UP000294887">
    <property type="component" value="Unassembled WGS sequence"/>
</dbReference>
<reference evidence="12 13" key="1">
    <citation type="submission" date="2019-03" db="EMBL/GenBank/DDBJ databases">
        <title>Genomic Encyclopedia of Type Strains, Phase IV (KMG-IV): sequencing the most valuable type-strain genomes for metagenomic binning, comparative biology and taxonomic classification.</title>
        <authorList>
            <person name="Goeker M."/>
        </authorList>
    </citation>
    <scope>NUCLEOTIDE SEQUENCE [LARGE SCALE GENOMIC DNA]</scope>
    <source>
        <strain evidence="12 13">DSM 24830</strain>
    </source>
</reference>
<dbReference type="InterPro" id="IPR029044">
    <property type="entry name" value="Nucleotide-diphossugar_trans"/>
</dbReference>
<evidence type="ECO:0000256" key="4">
    <source>
        <dbReference type="ARBA" id="ARBA00022695"/>
    </source>
</evidence>
<dbReference type="EC" id="2.7.7.27" evidence="9"/>
<dbReference type="InterPro" id="IPR005835">
    <property type="entry name" value="NTP_transferase_dom"/>
</dbReference>
<dbReference type="NCBIfam" id="NF002023">
    <property type="entry name" value="PRK00844.1"/>
    <property type="match status" value="1"/>
</dbReference>
<keyword evidence="2 9" id="KW-0321">Glycogen metabolism</keyword>
<evidence type="ECO:0000256" key="6">
    <source>
        <dbReference type="ARBA" id="ARBA00022840"/>
    </source>
</evidence>
<comment type="catalytic activity">
    <reaction evidence="9">
        <text>alpha-D-glucose 1-phosphate + ATP + H(+) = ADP-alpha-D-glucose + diphosphate</text>
        <dbReference type="Rhea" id="RHEA:12120"/>
        <dbReference type="ChEBI" id="CHEBI:15378"/>
        <dbReference type="ChEBI" id="CHEBI:30616"/>
        <dbReference type="ChEBI" id="CHEBI:33019"/>
        <dbReference type="ChEBI" id="CHEBI:57498"/>
        <dbReference type="ChEBI" id="CHEBI:58601"/>
        <dbReference type="EC" id="2.7.7.27"/>
    </reaction>
</comment>
<evidence type="ECO:0000256" key="9">
    <source>
        <dbReference type="HAMAP-Rule" id="MF_00624"/>
    </source>
</evidence>
<dbReference type="CDD" id="cd02508">
    <property type="entry name" value="ADP_Glucose_PP"/>
    <property type="match status" value="1"/>
</dbReference>
<evidence type="ECO:0000256" key="8">
    <source>
        <dbReference type="ARBA" id="ARBA00023277"/>
    </source>
</evidence>
<name>A0A4V2P7Q0_9GAMM</name>
<dbReference type="PANTHER" id="PTHR43523">
    <property type="entry name" value="GLUCOSE-1-PHOSPHATE ADENYLYLTRANSFERASE-RELATED"/>
    <property type="match status" value="1"/>
</dbReference>
<dbReference type="SUPFAM" id="SSF53448">
    <property type="entry name" value="Nucleotide-diphospho-sugar transferases"/>
    <property type="match status" value="1"/>
</dbReference>
<dbReference type="InterPro" id="IPR005836">
    <property type="entry name" value="ADP_Glu_pyroP_CS"/>
</dbReference>